<name>A0AAV7RRX5_PLEWA</name>
<organism evidence="2 3">
    <name type="scientific">Pleurodeles waltl</name>
    <name type="common">Iberian ribbed newt</name>
    <dbReference type="NCBI Taxonomy" id="8319"/>
    <lineage>
        <taxon>Eukaryota</taxon>
        <taxon>Metazoa</taxon>
        <taxon>Chordata</taxon>
        <taxon>Craniata</taxon>
        <taxon>Vertebrata</taxon>
        <taxon>Euteleostomi</taxon>
        <taxon>Amphibia</taxon>
        <taxon>Batrachia</taxon>
        <taxon>Caudata</taxon>
        <taxon>Salamandroidea</taxon>
        <taxon>Salamandridae</taxon>
        <taxon>Pleurodelinae</taxon>
        <taxon>Pleurodeles</taxon>
    </lineage>
</organism>
<comment type="caution">
    <text evidence="2">The sequence shown here is derived from an EMBL/GenBank/DDBJ whole genome shotgun (WGS) entry which is preliminary data.</text>
</comment>
<evidence type="ECO:0000313" key="3">
    <source>
        <dbReference type="Proteomes" id="UP001066276"/>
    </source>
</evidence>
<evidence type="ECO:0000256" key="1">
    <source>
        <dbReference type="SAM" id="MobiDB-lite"/>
    </source>
</evidence>
<proteinExistence type="predicted"/>
<keyword evidence="3" id="KW-1185">Reference proteome</keyword>
<feature type="compositionally biased region" description="Polar residues" evidence="1">
    <location>
        <begin position="34"/>
        <end position="45"/>
    </location>
</feature>
<dbReference type="AlphaFoldDB" id="A0AAV7RRX5"/>
<evidence type="ECO:0000313" key="2">
    <source>
        <dbReference type="EMBL" id="KAJ1155571.1"/>
    </source>
</evidence>
<dbReference type="Proteomes" id="UP001066276">
    <property type="component" value="Chromosome 5"/>
</dbReference>
<gene>
    <name evidence="2" type="ORF">NDU88_008300</name>
</gene>
<reference evidence="2" key="1">
    <citation type="journal article" date="2022" name="bioRxiv">
        <title>Sequencing and chromosome-scale assembly of the giantPleurodeles waltlgenome.</title>
        <authorList>
            <person name="Brown T."/>
            <person name="Elewa A."/>
            <person name="Iarovenko S."/>
            <person name="Subramanian E."/>
            <person name="Araus A.J."/>
            <person name="Petzold A."/>
            <person name="Susuki M."/>
            <person name="Suzuki K.-i.T."/>
            <person name="Hayashi T."/>
            <person name="Toyoda A."/>
            <person name="Oliveira C."/>
            <person name="Osipova E."/>
            <person name="Leigh N.D."/>
            <person name="Simon A."/>
            <person name="Yun M.H."/>
        </authorList>
    </citation>
    <scope>NUCLEOTIDE SEQUENCE</scope>
    <source>
        <strain evidence="2">20211129_DDA</strain>
        <tissue evidence="2">Liver</tissue>
    </source>
</reference>
<protein>
    <submittedName>
        <fullName evidence="2">Uncharacterized protein</fullName>
    </submittedName>
</protein>
<sequence length="95" mass="10068">MARPLNGPKYPGGLATMVTEAFTREPTTRDGPTAKQTETTSSNCHASEGAPRRQQPAEAGPALEELGLTSTDNKGLEHRLSGIIVFLLFGNFPTG</sequence>
<accession>A0AAV7RRX5</accession>
<dbReference type="EMBL" id="JANPWB010000009">
    <property type="protein sequence ID" value="KAJ1155571.1"/>
    <property type="molecule type" value="Genomic_DNA"/>
</dbReference>
<feature type="region of interest" description="Disordered" evidence="1">
    <location>
        <begin position="22"/>
        <end position="70"/>
    </location>
</feature>